<feature type="chain" id="PRO_5013594958" evidence="3">
    <location>
        <begin position="28"/>
        <end position="183"/>
    </location>
</feature>
<gene>
    <name evidence="4" type="ORF">PNOK_0931500</name>
</gene>
<dbReference type="Proteomes" id="UP000217199">
    <property type="component" value="Unassembled WGS sequence"/>
</dbReference>
<sequence>MMFTTRPTVNFLRTFILLFSLLAIAQAHPHPSKTYTTTVTVTETETTTAVSTPTGSSGSGSGNQSGQCNTGPIQCCQIVEPASGGLANLLLGLLGIILGTWMWMLGLIVRRFLLLGLGVRIVMLRLCAVRTITSTDLSQLDVYPLSLSSKPHAYAKYTWTRLMTSFTNLNDSHGVSYLALIQG</sequence>
<reference evidence="4 5" key="1">
    <citation type="journal article" date="2017" name="Mol. Ecol.">
        <title>Comparative and population genomic landscape of Phellinus noxius: A hypervariable fungus causing root rot in trees.</title>
        <authorList>
            <person name="Chung C.L."/>
            <person name="Lee T.J."/>
            <person name="Akiba M."/>
            <person name="Lee H.H."/>
            <person name="Kuo T.H."/>
            <person name="Liu D."/>
            <person name="Ke H.M."/>
            <person name="Yokoi T."/>
            <person name="Roa M.B."/>
            <person name="Lu M.J."/>
            <person name="Chang Y.Y."/>
            <person name="Ann P.J."/>
            <person name="Tsai J.N."/>
            <person name="Chen C.Y."/>
            <person name="Tzean S.S."/>
            <person name="Ota Y."/>
            <person name="Hattori T."/>
            <person name="Sahashi N."/>
            <person name="Liou R.F."/>
            <person name="Kikuchi T."/>
            <person name="Tsai I.J."/>
        </authorList>
    </citation>
    <scope>NUCLEOTIDE SEQUENCE [LARGE SCALE GENOMIC DNA]</scope>
    <source>
        <strain evidence="4 5">FFPRI411160</strain>
    </source>
</reference>
<keyword evidence="3" id="KW-0732">Signal</keyword>
<keyword evidence="2" id="KW-0812">Transmembrane</keyword>
<organism evidence="4 5">
    <name type="scientific">Pyrrhoderma noxium</name>
    <dbReference type="NCBI Taxonomy" id="2282107"/>
    <lineage>
        <taxon>Eukaryota</taxon>
        <taxon>Fungi</taxon>
        <taxon>Dikarya</taxon>
        <taxon>Basidiomycota</taxon>
        <taxon>Agaricomycotina</taxon>
        <taxon>Agaricomycetes</taxon>
        <taxon>Hymenochaetales</taxon>
        <taxon>Hymenochaetaceae</taxon>
        <taxon>Pyrrhoderma</taxon>
    </lineage>
</organism>
<dbReference type="AlphaFoldDB" id="A0A286U5E7"/>
<evidence type="ECO:0000256" key="3">
    <source>
        <dbReference type="SAM" id="SignalP"/>
    </source>
</evidence>
<feature type="signal peptide" evidence="3">
    <location>
        <begin position="1"/>
        <end position="27"/>
    </location>
</feature>
<dbReference type="InParanoid" id="A0A286U5E7"/>
<comment type="caution">
    <text evidence="4">The sequence shown here is derived from an EMBL/GenBank/DDBJ whole genome shotgun (WGS) entry which is preliminary data.</text>
</comment>
<protein>
    <submittedName>
        <fullName evidence="4">Hydrophobin 2</fullName>
    </submittedName>
</protein>
<feature type="transmembrane region" description="Helical" evidence="2">
    <location>
        <begin position="89"/>
        <end position="113"/>
    </location>
</feature>
<evidence type="ECO:0000313" key="5">
    <source>
        <dbReference type="Proteomes" id="UP000217199"/>
    </source>
</evidence>
<evidence type="ECO:0000256" key="2">
    <source>
        <dbReference type="SAM" id="Phobius"/>
    </source>
</evidence>
<keyword evidence="5" id="KW-1185">Reference proteome</keyword>
<name>A0A286U5E7_9AGAM</name>
<evidence type="ECO:0000256" key="1">
    <source>
        <dbReference type="SAM" id="MobiDB-lite"/>
    </source>
</evidence>
<proteinExistence type="predicted"/>
<feature type="region of interest" description="Disordered" evidence="1">
    <location>
        <begin position="46"/>
        <end position="65"/>
    </location>
</feature>
<keyword evidence="2" id="KW-1133">Transmembrane helix</keyword>
<accession>A0A286U5E7</accession>
<evidence type="ECO:0000313" key="4">
    <source>
        <dbReference type="EMBL" id="PAV14762.1"/>
    </source>
</evidence>
<keyword evidence="2" id="KW-0472">Membrane</keyword>
<dbReference type="CDD" id="cd23507">
    <property type="entry name" value="hydrophobin_I"/>
    <property type="match status" value="1"/>
</dbReference>
<dbReference type="EMBL" id="NBII01000011">
    <property type="protein sequence ID" value="PAV14762.1"/>
    <property type="molecule type" value="Genomic_DNA"/>
</dbReference>
<feature type="compositionally biased region" description="Low complexity" evidence="1">
    <location>
        <begin position="46"/>
        <end position="56"/>
    </location>
</feature>